<evidence type="ECO:0008006" key="9">
    <source>
        <dbReference type="Google" id="ProtNLM"/>
    </source>
</evidence>
<accession>A0A8S1CCA4</accession>
<dbReference type="InterPro" id="IPR043030">
    <property type="entry name" value="BGBP_N_sf"/>
</dbReference>
<dbReference type="EMBL" id="CADEPI010000022">
    <property type="protein sequence ID" value="CAB3365738.1"/>
    <property type="molecule type" value="Genomic_DNA"/>
</dbReference>
<organism evidence="7 8">
    <name type="scientific">Cloeon dipterum</name>
    <dbReference type="NCBI Taxonomy" id="197152"/>
    <lineage>
        <taxon>Eukaryota</taxon>
        <taxon>Metazoa</taxon>
        <taxon>Ecdysozoa</taxon>
        <taxon>Arthropoda</taxon>
        <taxon>Hexapoda</taxon>
        <taxon>Insecta</taxon>
        <taxon>Pterygota</taxon>
        <taxon>Palaeoptera</taxon>
        <taxon>Ephemeroptera</taxon>
        <taxon>Pisciforma</taxon>
        <taxon>Baetidae</taxon>
        <taxon>Cloeon</taxon>
    </lineage>
</organism>
<dbReference type="AlphaFoldDB" id="A0A8S1CCA4"/>
<sequence>MLDPERVKLSQPVSGSKSDGRLAACSFSVKMKLLLVILASISISESQFLTYEIPRPRITVFSPRALRFLLPHEDGITRAVLLANVNKPLSISDTTASLTKELRQARSNRLWVFFFPHEVLKEGDIINYKLAVEHKGKLHFSGPHSFRVNAITPLPNQAAQEVPENISWPGVELSSGGSSPVPPPRPAAPVAPAATTRPPPPKPPAAATTKRPPAAAQQCRPSSTIVNGKPACKGQLLFQDHFDSLDTRKWKHSVYIADAPDFEFCMYTNRKENAYVREGVLHIRPTLTESTFGANFITSGNITLDQCTATVRDECSHQANFGFIMPPVQSARLASAPHFTFKFGRVEVRAKMALGDWLLSGIFLEPLRRTYGPRYDSGQVRMGVSKGNIRFECDDVESGISLVESGIVLTASEDYMLRQLSSRELPNGQAWDQNFHVFRADWSPDKIVIQIDGNVINTIFPPPGGFGTLEEFSESPTNPWRAGSKFAPFDQEFYIAFGVGVGGIHDFSDNCLNNGERKPWKNGQPKAKLNFWKQQNKWYPTWDLQDGSMQIDYVKVYAL</sequence>
<dbReference type="InterPro" id="IPR050546">
    <property type="entry name" value="Glycosyl_Hydrlase_16"/>
</dbReference>
<evidence type="ECO:0000313" key="7">
    <source>
        <dbReference type="EMBL" id="CAB3365738.1"/>
    </source>
</evidence>
<dbReference type="Gene3D" id="2.60.40.2140">
    <property type="entry name" value="Beta-1,3-glucan-recognition protein, N-terminal domain"/>
    <property type="match status" value="1"/>
</dbReference>
<dbReference type="GO" id="GO:0030246">
    <property type="term" value="F:carbohydrate binding"/>
    <property type="evidence" value="ECO:0007669"/>
    <property type="project" value="InterPro"/>
</dbReference>
<keyword evidence="8" id="KW-1185">Reference proteome</keyword>
<feature type="region of interest" description="Disordered" evidence="4">
    <location>
        <begin position="168"/>
        <end position="222"/>
    </location>
</feature>
<dbReference type="InterPro" id="IPR031756">
    <property type="entry name" value="BGBP_N"/>
</dbReference>
<comment type="caution">
    <text evidence="7">The sequence shown here is derived from an EMBL/GenBank/DDBJ whole genome shotgun (WGS) entry which is preliminary data.</text>
</comment>
<feature type="domain" description="GH16" evidence="5">
    <location>
        <begin position="192"/>
        <end position="559"/>
    </location>
</feature>
<feature type="compositionally biased region" description="Low complexity" evidence="4">
    <location>
        <begin position="205"/>
        <end position="216"/>
    </location>
</feature>
<dbReference type="Proteomes" id="UP000494165">
    <property type="component" value="Unassembled WGS sequence"/>
</dbReference>
<dbReference type="GO" id="GO:0045087">
    <property type="term" value="P:innate immune response"/>
    <property type="evidence" value="ECO:0007669"/>
    <property type="project" value="UniProtKB-KW"/>
</dbReference>
<reference evidence="7 8" key="1">
    <citation type="submission" date="2020-04" db="EMBL/GenBank/DDBJ databases">
        <authorList>
            <person name="Alioto T."/>
            <person name="Alioto T."/>
            <person name="Gomez Garrido J."/>
        </authorList>
    </citation>
    <scope>NUCLEOTIDE SEQUENCE [LARGE SCALE GENOMIC DNA]</scope>
</reference>
<gene>
    <name evidence="7" type="ORF">CLODIP_2_CD06541</name>
</gene>
<evidence type="ECO:0000256" key="4">
    <source>
        <dbReference type="SAM" id="MobiDB-lite"/>
    </source>
</evidence>
<name>A0A8S1CCA4_9INSE</name>
<proteinExistence type="inferred from homology"/>
<feature type="compositionally biased region" description="Pro residues" evidence="4">
    <location>
        <begin position="180"/>
        <end position="189"/>
    </location>
</feature>
<comment type="similarity">
    <text evidence="1">Belongs to the insect beta-1,3-glucan binding protein family.</text>
</comment>
<keyword evidence="3" id="KW-0391">Immunity</keyword>
<dbReference type="PROSITE" id="PS51762">
    <property type="entry name" value="GH16_2"/>
    <property type="match status" value="1"/>
</dbReference>
<dbReference type="PANTHER" id="PTHR10963">
    <property type="entry name" value="GLYCOSYL HYDROLASE-RELATED"/>
    <property type="match status" value="1"/>
</dbReference>
<evidence type="ECO:0000313" key="8">
    <source>
        <dbReference type="Proteomes" id="UP000494165"/>
    </source>
</evidence>
<dbReference type="SUPFAM" id="SSF49899">
    <property type="entry name" value="Concanavalin A-like lectins/glucanases"/>
    <property type="match status" value="1"/>
</dbReference>
<evidence type="ECO:0000259" key="5">
    <source>
        <dbReference type="PROSITE" id="PS51762"/>
    </source>
</evidence>
<feature type="domain" description="CBM39" evidence="6">
    <location>
        <begin position="51"/>
        <end position="153"/>
    </location>
</feature>
<protein>
    <recommendedName>
        <fullName evidence="9">GH16 domain-containing protein</fullName>
    </recommendedName>
</protein>
<dbReference type="OrthoDB" id="4781at2759"/>
<dbReference type="PROSITE" id="PS51969">
    <property type="entry name" value="CBM39"/>
    <property type="match status" value="1"/>
</dbReference>
<dbReference type="Pfam" id="PF15886">
    <property type="entry name" value="CBM39"/>
    <property type="match status" value="1"/>
</dbReference>
<evidence type="ECO:0000256" key="1">
    <source>
        <dbReference type="ARBA" id="ARBA00008781"/>
    </source>
</evidence>
<dbReference type="GO" id="GO:0004553">
    <property type="term" value="F:hydrolase activity, hydrolyzing O-glycosyl compounds"/>
    <property type="evidence" value="ECO:0007669"/>
    <property type="project" value="InterPro"/>
</dbReference>
<dbReference type="InterPro" id="IPR000757">
    <property type="entry name" value="Beta-glucanase-like"/>
</dbReference>
<evidence type="ECO:0000259" key="6">
    <source>
        <dbReference type="PROSITE" id="PS51969"/>
    </source>
</evidence>
<dbReference type="Gene3D" id="2.60.120.200">
    <property type="match status" value="1"/>
</dbReference>
<dbReference type="PANTHER" id="PTHR10963:SF60">
    <property type="entry name" value="GRAM-NEGATIVE BACTERIA-BINDING PROTEIN 1-RELATED"/>
    <property type="match status" value="1"/>
</dbReference>
<keyword evidence="2" id="KW-0399">Innate immunity</keyword>
<dbReference type="GO" id="GO:0005975">
    <property type="term" value="P:carbohydrate metabolic process"/>
    <property type="evidence" value="ECO:0007669"/>
    <property type="project" value="InterPro"/>
</dbReference>
<evidence type="ECO:0000256" key="2">
    <source>
        <dbReference type="ARBA" id="ARBA00022588"/>
    </source>
</evidence>
<dbReference type="InterPro" id="IPR013320">
    <property type="entry name" value="ConA-like_dom_sf"/>
</dbReference>
<evidence type="ECO:0000256" key="3">
    <source>
        <dbReference type="ARBA" id="ARBA00022859"/>
    </source>
</evidence>